<name>A0A0F9EWL9_9ZZZZ</name>
<dbReference type="EMBL" id="LAZR01023436">
    <property type="protein sequence ID" value="KKL78498.1"/>
    <property type="molecule type" value="Genomic_DNA"/>
</dbReference>
<sequence length="229" mass="26247">MSLEQKRIKAVKYNIGKFPYDDIVDVVLWRDVEATVRKFKALVVATFMSEKDKSLLDEIIYDVEKVFFGNGESSLGNVEASRSYTRSYSPPKKTILHCDLCGLQGVETTLEKALMHKKGYCKVAESGGDKVTFPKSTRVASHSDSESSLPVLQWLQRTHRCKQLTDYGDQCIKFEGHNGLHSVLPQDWICYLITKNRERQKALNTARINYIHNHHDIHKYAAELREVPQ</sequence>
<gene>
    <name evidence="1" type="ORF">LCGC14_2024240</name>
</gene>
<organism evidence="1">
    <name type="scientific">marine sediment metagenome</name>
    <dbReference type="NCBI Taxonomy" id="412755"/>
    <lineage>
        <taxon>unclassified sequences</taxon>
        <taxon>metagenomes</taxon>
        <taxon>ecological metagenomes</taxon>
    </lineage>
</organism>
<proteinExistence type="predicted"/>
<comment type="caution">
    <text evidence="1">The sequence shown here is derived from an EMBL/GenBank/DDBJ whole genome shotgun (WGS) entry which is preliminary data.</text>
</comment>
<evidence type="ECO:0000313" key="1">
    <source>
        <dbReference type="EMBL" id="KKL78498.1"/>
    </source>
</evidence>
<dbReference type="AlphaFoldDB" id="A0A0F9EWL9"/>
<reference evidence="1" key="1">
    <citation type="journal article" date="2015" name="Nature">
        <title>Complex archaea that bridge the gap between prokaryotes and eukaryotes.</title>
        <authorList>
            <person name="Spang A."/>
            <person name="Saw J.H."/>
            <person name="Jorgensen S.L."/>
            <person name="Zaremba-Niedzwiedzka K."/>
            <person name="Martijn J."/>
            <person name="Lind A.E."/>
            <person name="van Eijk R."/>
            <person name="Schleper C."/>
            <person name="Guy L."/>
            <person name="Ettema T.J."/>
        </authorList>
    </citation>
    <scope>NUCLEOTIDE SEQUENCE</scope>
</reference>
<accession>A0A0F9EWL9</accession>
<protein>
    <submittedName>
        <fullName evidence="1">Uncharacterized protein</fullName>
    </submittedName>
</protein>